<keyword evidence="1" id="KW-1133">Transmembrane helix</keyword>
<dbReference type="KEGG" id="drg:H9K76_22370"/>
<protein>
    <submittedName>
        <fullName evidence="4">IPTL-CTERM sorting domain-containing protein</fullName>
    </submittedName>
</protein>
<organism evidence="4 5">
    <name type="scientific">Diaphorobacter ruginosibacter</name>
    <dbReference type="NCBI Taxonomy" id="1715720"/>
    <lineage>
        <taxon>Bacteria</taxon>
        <taxon>Pseudomonadati</taxon>
        <taxon>Pseudomonadota</taxon>
        <taxon>Betaproteobacteria</taxon>
        <taxon>Burkholderiales</taxon>
        <taxon>Comamonadaceae</taxon>
        <taxon>Diaphorobacter</taxon>
    </lineage>
</organism>
<dbReference type="AlphaFoldDB" id="A0A7G9RNJ8"/>
<reference evidence="4 5" key="1">
    <citation type="submission" date="2020-08" db="EMBL/GenBank/DDBJ databases">
        <title>Genome sequence of Diaphorobacter ruginosibacter DSM 27467T.</title>
        <authorList>
            <person name="Hyun D.-W."/>
            <person name="Bae J.-W."/>
        </authorList>
    </citation>
    <scope>NUCLEOTIDE SEQUENCE [LARGE SCALE GENOMIC DNA]</scope>
    <source>
        <strain evidence="4 5">DSM 27467</strain>
    </source>
</reference>
<keyword evidence="1" id="KW-0472">Membrane</keyword>
<proteinExistence type="predicted"/>
<feature type="signal peptide" evidence="2">
    <location>
        <begin position="1"/>
        <end position="37"/>
    </location>
</feature>
<keyword evidence="1" id="KW-0812">Transmembrane</keyword>
<feature type="domain" description="IPTL-CTERM protein sorting" evidence="3">
    <location>
        <begin position="474"/>
        <end position="499"/>
    </location>
</feature>
<name>A0A7G9RNJ8_9BURK</name>
<evidence type="ECO:0000259" key="3">
    <source>
        <dbReference type="Pfam" id="PF18203"/>
    </source>
</evidence>
<dbReference type="Pfam" id="PF18203">
    <property type="entry name" value="IPTL-CTERM"/>
    <property type="match status" value="1"/>
</dbReference>
<evidence type="ECO:0000313" key="5">
    <source>
        <dbReference type="Proteomes" id="UP000515811"/>
    </source>
</evidence>
<keyword evidence="2" id="KW-0732">Signal</keyword>
<dbReference type="NCBIfam" id="TIGR04174">
    <property type="entry name" value="IPTL_CTERM"/>
    <property type="match status" value="1"/>
</dbReference>
<dbReference type="EMBL" id="CP060714">
    <property type="protein sequence ID" value="QNN57173.1"/>
    <property type="molecule type" value="Genomic_DNA"/>
</dbReference>
<feature type="transmembrane region" description="Helical" evidence="1">
    <location>
        <begin position="479"/>
        <end position="496"/>
    </location>
</feature>
<dbReference type="Proteomes" id="UP000515811">
    <property type="component" value="Chromosome"/>
</dbReference>
<evidence type="ECO:0000256" key="1">
    <source>
        <dbReference type="SAM" id="Phobius"/>
    </source>
</evidence>
<sequence>MKTNYCICKYPRKRMMRKTLPTLAAVLSLAVPSLSMAAFVSGPVTYTFSGIYSGTSQELTYDADNTPYSDQSVMLICIDHATDPPFTNAVDPVPIAQFDTEAGASAITGGSGAAGEAAIYWLLDQYYLSYYKNGSIEQRRALQYALWEIGNDYKGTAASIDIASGSSKPSAEDVTQYGGTDQAAFVSAYNTLYDAMRANLPTLRTTYRSNTYTMDLFRNRDSRYQHMVALIEKAPPNTVPIAVPSITGTPQVGSSVTGQYTYADNNADVEDPSGTTYKFVTSPNSSIANSSAGTTVASGVTGGASSSVPYTLQPADLNQYLYYCVTPAAITGASPGLEACTVASGPVAAEPVNVVPTAIPTISGVPKVGSVVSGNYSYADTEGDIEAPAQTSYKFVTSTSSTISGSGDGTVVASGSTGGVGHPATYTLQPSDLNKYVYFCVTPAAQTGATPGLEVCTLAVGPVANTIPSSQAPTPVPTLSAWALACLAAMLGFLGVRRRV</sequence>
<evidence type="ECO:0000313" key="4">
    <source>
        <dbReference type="EMBL" id="QNN57173.1"/>
    </source>
</evidence>
<evidence type="ECO:0000256" key="2">
    <source>
        <dbReference type="SAM" id="SignalP"/>
    </source>
</evidence>
<feature type="chain" id="PRO_5029013892" evidence="2">
    <location>
        <begin position="38"/>
        <end position="500"/>
    </location>
</feature>
<dbReference type="RefSeq" id="WP_187597438.1">
    <property type="nucleotide sequence ID" value="NZ_CP060714.1"/>
</dbReference>
<dbReference type="Gene3D" id="2.60.40.2700">
    <property type="match status" value="2"/>
</dbReference>
<accession>A0A7G9RNJ8</accession>
<gene>
    <name evidence="4" type="ORF">H9K76_22370</name>
</gene>
<dbReference type="InterPro" id="IPR026442">
    <property type="entry name" value="IPTL_CTERM"/>
</dbReference>
<keyword evidence="5" id="KW-1185">Reference proteome</keyword>